<comment type="caution">
    <text evidence="1">The sequence shown here is derived from an EMBL/GenBank/DDBJ whole genome shotgun (WGS) entry which is preliminary data.</text>
</comment>
<sequence>MYHSFTDALIHTQAKTTLAQHLWPETLQAEYSLQHCQGDGVLFTGELAPADLLRIIPHLHTLTASMTRALLRLVSEWSVSVRLTRHTHRYNHSGCVTLTAEGFPEKTDLAEARLLSALQCQYEIICRKVEALGYRLIAGTFPEEMDEVLLCRGTENITFRVVAVYPEVCGYCDADDGLEGDYIDLILRCGRRVLCLRYEIFCDGQKMAESWTTGTVIDPHGPARKWLSRDEVRYVASEARDAIESRAVAFRSFIKAV</sequence>
<dbReference type="Proteomes" id="UP000078286">
    <property type="component" value="Unassembled WGS sequence"/>
</dbReference>
<dbReference type="EMBL" id="LXEO01000069">
    <property type="protein sequence ID" value="OAT14724.1"/>
    <property type="molecule type" value="Genomic_DNA"/>
</dbReference>
<accession>A0A1B7HGG7</accession>
<dbReference type="PATRIC" id="fig|1354255.3.peg.4454"/>
<reference evidence="1 2" key="1">
    <citation type="submission" date="2016-04" db="EMBL/GenBank/DDBJ databases">
        <title>ATOL: Assembling a taxonomically balanced genome-scale reconstruction of the evolutionary history of the Enterobacteriaceae.</title>
        <authorList>
            <person name="Plunkett G.III."/>
            <person name="Neeno-Eckwall E.C."/>
            <person name="Glasner J.D."/>
            <person name="Perna N.T."/>
        </authorList>
    </citation>
    <scope>NUCLEOTIDE SEQUENCE [LARGE SCALE GENOMIC DNA]</scope>
    <source>
        <strain evidence="1 2">ATCC 51607</strain>
    </source>
</reference>
<name>A0A1B7HGG7_9ENTR</name>
<dbReference type="RefSeq" id="WP_064556345.1">
    <property type="nucleotide sequence ID" value="NZ_LXEO01000069.1"/>
</dbReference>
<gene>
    <name evidence="1" type="ORF">M979_4327</name>
</gene>
<evidence type="ECO:0000313" key="1">
    <source>
        <dbReference type="EMBL" id="OAT14724.1"/>
    </source>
</evidence>
<organism evidence="1 2">
    <name type="scientific">Buttiauxella noackiae ATCC 51607</name>
    <dbReference type="NCBI Taxonomy" id="1354255"/>
    <lineage>
        <taxon>Bacteria</taxon>
        <taxon>Pseudomonadati</taxon>
        <taxon>Pseudomonadota</taxon>
        <taxon>Gammaproteobacteria</taxon>
        <taxon>Enterobacterales</taxon>
        <taxon>Enterobacteriaceae</taxon>
        <taxon>Buttiauxella</taxon>
    </lineage>
</organism>
<proteinExistence type="predicted"/>
<evidence type="ECO:0000313" key="2">
    <source>
        <dbReference type="Proteomes" id="UP000078286"/>
    </source>
</evidence>
<dbReference type="AlphaFoldDB" id="A0A1B7HGG7"/>
<keyword evidence="2" id="KW-1185">Reference proteome</keyword>
<protein>
    <submittedName>
        <fullName evidence="1">Uncharacterized protein</fullName>
    </submittedName>
</protein>